<dbReference type="RefSeq" id="WP_142546189.1">
    <property type="nucleotide sequence ID" value="NZ_SADY01000009.1"/>
</dbReference>
<dbReference type="Proteomes" id="UP000316208">
    <property type="component" value="Unassembled WGS sequence"/>
</dbReference>
<proteinExistence type="predicted"/>
<name>A0ABY3AJ99_PAEPP</name>
<sequence>MDVNVTEKTVSYADIILISPYDIQTITELHITQRFNEHAKLHLTAIVKEESADSCIDTATSQDNICVQQKLPDGQVRTLFQGLPSHLEIRAVHGIYYLELEALSYTWNMDILRRKRSFQNPNLLYADLVESVIAPYTRADVIDHASGTTQLEHMVLQYEETDWQFLKRMASHFGAVLLAEPTATAPKFWFGLPEGRAGIPLNYAHYRIKKNLSAHSSITANSLAQGAIEKDFISYTMETAQYFRLGDRIVLDGMEQVVGQLRATLREGIWSYEYVMMNEQGIRQLPIYNERIAGVVLSGTIIGINKDKVRLHLHVDVEQEREEARWFPYSTVYAAEGNSGWHCMPELRDNVKLYFPSRYEKEAVVINSLSTREISFEPEDPRFKYMGIASGKEMKLSDEEFMLSAHGGGIFIKLHDEKGIDLHSKSNLSLLTDNNIELASKRKLDIRAEEAIYLLCGTSSILLDGQSDLLASSVQLEGSEQASTVTNDDEVEERDKKMAVRHEENIAPNEQSKEKDPAWFLNAVQLGLDVVGVIPIIGNTPKMMDSTTSMDRGKSTKEAITLAAAFPVAGPMIKGAQFVMQATAIIPQAMKKATKEEDYGMLSHNFQVASKYADEGDWINAARSVAGTIGLRMETTGSRHVLTDDSENKSNAIERRISNIKNDMGNARFR</sequence>
<gene>
    <name evidence="1" type="ORF">C7Y44_25165</name>
</gene>
<dbReference type="Gene3D" id="3.55.50.10">
    <property type="entry name" value="Baseplate protein-like domains"/>
    <property type="match status" value="1"/>
</dbReference>
<evidence type="ECO:0000313" key="1">
    <source>
        <dbReference type="EMBL" id="TQR41807.1"/>
    </source>
</evidence>
<keyword evidence="2" id="KW-1185">Reference proteome</keyword>
<comment type="caution">
    <text evidence="1">The sequence shown here is derived from an EMBL/GenBank/DDBJ whole genome shotgun (WGS) entry which is preliminary data.</text>
</comment>
<evidence type="ECO:0000313" key="2">
    <source>
        <dbReference type="Proteomes" id="UP000316208"/>
    </source>
</evidence>
<evidence type="ECO:0008006" key="3">
    <source>
        <dbReference type="Google" id="ProtNLM"/>
    </source>
</evidence>
<accession>A0ABY3AJ99</accession>
<organism evidence="1 2">
    <name type="scientific">Paenibacillus popilliae</name>
    <name type="common">Bacillus popilliae</name>
    <dbReference type="NCBI Taxonomy" id="78057"/>
    <lineage>
        <taxon>Bacteria</taxon>
        <taxon>Bacillati</taxon>
        <taxon>Bacillota</taxon>
        <taxon>Bacilli</taxon>
        <taxon>Bacillales</taxon>
        <taxon>Paenibacillaceae</taxon>
        <taxon>Paenibacillus</taxon>
    </lineage>
</organism>
<dbReference type="SUPFAM" id="SSF69279">
    <property type="entry name" value="Phage tail proteins"/>
    <property type="match status" value="1"/>
</dbReference>
<dbReference type="Gene3D" id="2.30.110.50">
    <property type="match status" value="1"/>
</dbReference>
<protein>
    <recommendedName>
        <fullName evidence="3">Gp5/Type VI secretion system Vgr protein OB-fold domain-containing protein</fullName>
    </recommendedName>
</protein>
<reference evidence="1 2" key="1">
    <citation type="submission" date="2018-03" db="EMBL/GenBank/DDBJ databases">
        <title>Aerobic endospore-forming bacteria genome sequencing and assembly.</title>
        <authorList>
            <person name="Cavalcante D.A."/>
            <person name="Driks A."/>
            <person name="Putonti C."/>
            <person name="De-Souza M.T."/>
        </authorList>
    </citation>
    <scope>NUCLEOTIDE SEQUENCE [LARGE SCALE GENOMIC DNA]</scope>
    <source>
        <strain evidence="1 2">SDF0028</strain>
    </source>
</reference>
<dbReference type="EMBL" id="SADY01000009">
    <property type="protein sequence ID" value="TQR41807.1"/>
    <property type="molecule type" value="Genomic_DNA"/>
</dbReference>